<feature type="transmembrane region" description="Helical" evidence="8">
    <location>
        <begin position="91"/>
        <end position="110"/>
    </location>
</feature>
<dbReference type="PANTHER" id="PTHR30445:SF3">
    <property type="entry name" value="TRANSPORT PROTEIN YIDE-RELATED"/>
    <property type="match status" value="1"/>
</dbReference>
<gene>
    <name evidence="10" type="ORF">G4223_09335</name>
</gene>
<keyword evidence="4" id="KW-1003">Cell membrane</keyword>
<feature type="transmembrane region" description="Helical" evidence="8">
    <location>
        <begin position="489"/>
        <end position="512"/>
    </location>
</feature>
<evidence type="ECO:0000313" key="10">
    <source>
        <dbReference type="EMBL" id="NFV80313.1"/>
    </source>
</evidence>
<evidence type="ECO:0000256" key="7">
    <source>
        <dbReference type="ARBA" id="ARBA00023136"/>
    </source>
</evidence>
<dbReference type="InterPro" id="IPR050144">
    <property type="entry name" value="AAE_transporter"/>
</dbReference>
<dbReference type="Proteomes" id="UP000480684">
    <property type="component" value="Unassembled WGS sequence"/>
</dbReference>
<keyword evidence="6 8" id="KW-1133">Transmembrane helix</keyword>
<dbReference type="PANTHER" id="PTHR30445">
    <property type="entry name" value="K(+)_H(+) ANTIPORTER SUBUNIT KHTT"/>
    <property type="match status" value="1"/>
</dbReference>
<evidence type="ECO:0000313" key="11">
    <source>
        <dbReference type="Proteomes" id="UP000480684"/>
    </source>
</evidence>
<dbReference type="InterPro" id="IPR006512">
    <property type="entry name" value="YidE_YbjL"/>
</dbReference>
<dbReference type="InterPro" id="IPR006037">
    <property type="entry name" value="RCK_C"/>
</dbReference>
<feature type="transmembrane region" description="Helical" evidence="8">
    <location>
        <begin position="524"/>
        <end position="545"/>
    </location>
</feature>
<comment type="similarity">
    <text evidence="2">Belongs to the AAE transporter (TC 2.A.81) family.</text>
</comment>
<feature type="transmembrane region" description="Helical" evidence="8">
    <location>
        <begin position="367"/>
        <end position="387"/>
    </location>
</feature>
<dbReference type="Gene3D" id="3.30.70.1450">
    <property type="entry name" value="Regulator of K+ conductance, C-terminal domain"/>
    <property type="match status" value="2"/>
</dbReference>
<evidence type="ECO:0000256" key="6">
    <source>
        <dbReference type="ARBA" id="ARBA00022989"/>
    </source>
</evidence>
<dbReference type="InterPro" id="IPR036721">
    <property type="entry name" value="RCK_C_sf"/>
</dbReference>
<evidence type="ECO:0000256" key="5">
    <source>
        <dbReference type="ARBA" id="ARBA00022692"/>
    </source>
</evidence>
<dbReference type="PROSITE" id="PS51202">
    <property type="entry name" value="RCK_C"/>
    <property type="match status" value="2"/>
</dbReference>
<dbReference type="EMBL" id="JAAIYP010000036">
    <property type="protein sequence ID" value="NFV80313.1"/>
    <property type="molecule type" value="Genomic_DNA"/>
</dbReference>
<evidence type="ECO:0000256" key="1">
    <source>
        <dbReference type="ARBA" id="ARBA00004651"/>
    </source>
</evidence>
<organism evidence="10 11">
    <name type="scientific">Magnetospirillum aberrantis SpK</name>
    <dbReference type="NCBI Taxonomy" id="908842"/>
    <lineage>
        <taxon>Bacteria</taxon>
        <taxon>Pseudomonadati</taxon>
        <taxon>Pseudomonadota</taxon>
        <taxon>Alphaproteobacteria</taxon>
        <taxon>Rhodospirillales</taxon>
        <taxon>Rhodospirillaceae</taxon>
        <taxon>Magnetospirillum</taxon>
    </lineage>
</organism>
<accession>A0A7C9UZ66</accession>
<dbReference type="SUPFAM" id="SSF116726">
    <property type="entry name" value="TrkA C-terminal domain-like"/>
    <property type="match status" value="2"/>
</dbReference>
<dbReference type="NCBIfam" id="TIGR01625">
    <property type="entry name" value="YidE_YbjL_dupl"/>
    <property type="match status" value="2"/>
</dbReference>
<dbReference type="GO" id="GO:0005886">
    <property type="term" value="C:plasma membrane"/>
    <property type="evidence" value="ECO:0007669"/>
    <property type="project" value="UniProtKB-SubCell"/>
</dbReference>
<sequence length="547" mass="56904">MHGVAQALLVLSAVAALGLGLGQIKVAGVRLGVGGALFAGLAFGHFGIGMEANMLTFVREFGLVLFVYAIGVSVGPGFFEAFKKDGIVLNVLAVAIVVSGTLAAVVVHLVVGIELPAALGILSGAVTNTPSLAAGQQVLNQLGVNNVGAMMGQAYAVAYPFGIVGILLTMLLVRVGFRLNAERAAQDFEAEQAANYTAVETVNVVVRNPAVAGCQLRDLDELKEMGVVLSRVLHDGSQHVVSADDVLAEGDVVLAIGPRNKLERLKRLIGPIADVDLKTMESTEVAWERMVVTHSAVLGKSLGELNFRANHNLVISRISRAGHDLVPGAHLKLQFGDILTVVGDPQGFGTVAALVGNRSKALQETQMIPIFIGIALGMLAGSVPVMLPGLPAPVQLGLAGGPLVVAIALSRLGHVGPLVWFMPPAANHMMRDFGIALFLAAVGLKSGQGFVDTLLFGDGLRWMACGVAVTLVPLVTVAVVGYWLTRLNYLSLCGVLAGSMTDPPALAFAQGMSTSEAPILSYAAIYPLVMVLRVVAPQVVALVLWGI</sequence>
<dbReference type="Pfam" id="PF06826">
    <property type="entry name" value="Asp-Al_Ex"/>
    <property type="match status" value="2"/>
</dbReference>
<keyword evidence="3" id="KW-0813">Transport</keyword>
<keyword evidence="5 8" id="KW-0812">Transmembrane</keyword>
<name>A0A7C9UZ66_9PROT</name>
<feature type="transmembrane region" description="Helical" evidence="8">
    <location>
        <begin position="461"/>
        <end position="484"/>
    </location>
</feature>
<feature type="domain" description="RCK C-terminal" evidence="9">
    <location>
        <begin position="186"/>
        <end position="271"/>
    </location>
</feature>
<protein>
    <submittedName>
        <fullName evidence="10">Putative transporter</fullName>
    </submittedName>
</protein>
<evidence type="ECO:0000256" key="8">
    <source>
        <dbReference type="SAM" id="Phobius"/>
    </source>
</evidence>
<dbReference type="GO" id="GO:0006813">
    <property type="term" value="P:potassium ion transport"/>
    <property type="evidence" value="ECO:0007669"/>
    <property type="project" value="InterPro"/>
</dbReference>
<evidence type="ECO:0000259" key="9">
    <source>
        <dbReference type="PROSITE" id="PS51202"/>
    </source>
</evidence>
<feature type="transmembrane region" description="Helical" evidence="8">
    <location>
        <begin position="154"/>
        <end position="173"/>
    </location>
</feature>
<feature type="transmembrane region" description="Helical" evidence="8">
    <location>
        <begin position="433"/>
        <end position="455"/>
    </location>
</feature>
<feature type="domain" description="RCK C-terminal" evidence="9">
    <location>
        <begin position="275"/>
        <end position="357"/>
    </location>
</feature>
<proteinExistence type="inferred from homology"/>
<comment type="caution">
    <text evidence="10">The sequence shown here is derived from an EMBL/GenBank/DDBJ whole genome shotgun (WGS) entry which is preliminary data.</text>
</comment>
<keyword evidence="11" id="KW-1185">Reference proteome</keyword>
<evidence type="ECO:0000256" key="4">
    <source>
        <dbReference type="ARBA" id="ARBA00022475"/>
    </source>
</evidence>
<dbReference type="Pfam" id="PF02080">
    <property type="entry name" value="TrkA_C"/>
    <property type="match status" value="2"/>
</dbReference>
<feature type="transmembrane region" description="Helical" evidence="8">
    <location>
        <begin position="61"/>
        <end position="79"/>
    </location>
</feature>
<feature type="transmembrane region" description="Helical" evidence="8">
    <location>
        <begin position="32"/>
        <end position="49"/>
    </location>
</feature>
<dbReference type="AlphaFoldDB" id="A0A7C9UZ66"/>
<keyword evidence="7 8" id="KW-0472">Membrane</keyword>
<reference evidence="10 11" key="1">
    <citation type="submission" date="2020-02" db="EMBL/GenBank/DDBJ databases">
        <authorList>
            <person name="Dziuba M."/>
            <person name="Kuznetsov B."/>
            <person name="Mardanov A."/>
            <person name="Ravin N."/>
            <person name="Grouzdev D."/>
        </authorList>
    </citation>
    <scope>NUCLEOTIDE SEQUENCE [LARGE SCALE GENOMIC DNA]</scope>
    <source>
        <strain evidence="10 11">SpK</strain>
    </source>
</reference>
<evidence type="ECO:0000256" key="2">
    <source>
        <dbReference type="ARBA" id="ARBA00009854"/>
    </source>
</evidence>
<comment type="subcellular location">
    <subcellularLocation>
        <location evidence="1">Cell membrane</location>
        <topology evidence="1">Multi-pass membrane protein</topology>
    </subcellularLocation>
</comment>
<evidence type="ECO:0000256" key="3">
    <source>
        <dbReference type="ARBA" id="ARBA00022448"/>
    </source>
</evidence>
<dbReference type="GO" id="GO:0008324">
    <property type="term" value="F:monoatomic cation transmembrane transporter activity"/>
    <property type="evidence" value="ECO:0007669"/>
    <property type="project" value="InterPro"/>
</dbReference>
<dbReference type="NCBIfam" id="NF003007">
    <property type="entry name" value="PRK03818.1"/>
    <property type="match status" value="1"/>
</dbReference>
<feature type="transmembrane region" description="Helical" evidence="8">
    <location>
        <begin position="399"/>
        <end position="421"/>
    </location>
</feature>